<evidence type="ECO:0000256" key="1">
    <source>
        <dbReference type="ARBA" id="ARBA00022737"/>
    </source>
</evidence>
<feature type="transmembrane region" description="Helical" evidence="6">
    <location>
        <begin position="1014"/>
        <end position="1034"/>
    </location>
</feature>
<dbReference type="InterPro" id="IPR036770">
    <property type="entry name" value="Ankyrin_rpt-contain_sf"/>
</dbReference>
<protein>
    <recommendedName>
        <fullName evidence="9">Protein SSH4</fullName>
    </recommendedName>
</protein>
<dbReference type="Pfam" id="PF12796">
    <property type="entry name" value="Ank_2"/>
    <property type="match status" value="3"/>
</dbReference>
<feature type="compositionally biased region" description="Basic and acidic residues" evidence="5">
    <location>
        <begin position="1486"/>
        <end position="1497"/>
    </location>
</feature>
<evidence type="ECO:0000256" key="4">
    <source>
        <dbReference type="SAM" id="Coils"/>
    </source>
</evidence>
<comment type="caution">
    <text evidence="7">The sequence shown here is derived from an EMBL/GenBank/DDBJ whole genome shotgun (WGS) entry which is preliminary data.</text>
</comment>
<dbReference type="Pfam" id="PF00023">
    <property type="entry name" value="Ank"/>
    <property type="match status" value="1"/>
</dbReference>
<dbReference type="STRING" id="36050.A0A1B8B9Q2"/>
<evidence type="ECO:0000256" key="2">
    <source>
        <dbReference type="ARBA" id="ARBA00023043"/>
    </source>
</evidence>
<feature type="transmembrane region" description="Helical" evidence="6">
    <location>
        <begin position="970"/>
        <end position="993"/>
    </location>
</feature>
<feature type="region of interest" description="Disordered" evidence="5">
    <location>
        <begin position="910"/>
        <end position="938"/>
    </location>
</feature>
<dbReference type="SUPFAM" id="SSF48403">
    <property type="entry name" value="Ankyrin repeat"/>
    <property type="match status" value="4"/>
</dbReference>
<proteinExistence type="predicted"/>
<sequence>MPERFEGELELIVNRLLEPNLEQIFRLIETTGYDSCILSCLQAIGTVTKRLATAILGAALLNNNEHFTHIALDHGADPNLPIQGRTPLAIATQDPEKSQLVFLLFDAGARPECGDIRQVAQSGNIGLVELLVPRAPWPDLGGLVRIAARGGDLALFHSLLKLGATRKNWSICREGEDLPLRLALLAHHFDLAQLLIDLEPPNGDQITCLMLMIERGDILAVDFLIRHGVDVNAIMRYKTETALSLSIRKGKKDIIQLLLRYGAVTGVDGPCFVPQRQITGTNVASIQTALEDAVRGGSIATTQLLLSMGAKARESDTTSFPLGLAVKKSPHLIPVLLEAGADISNMFKSKSSTWETRNATMLEVAVESAIASGSLDIVEIVLRLGAPVNRALPDHHMPTALQLAVTQDIEHKPLGNLSEALTVNLVKLLLQWGTDVNIPDFLDHGFMKNDNGPHRNWELRQTVRMTIVQSAAAQGRTALVRLLVNAGANCNASAGKNGFTAIQAASRFGDAEMVEYLIQSGANVNAPPDSNYALPALVAAVAKGNLKSTSLLLQAGADAKAPGMVYVHGDWWEMTALQAAACQPKRYKSSSLYDDRALRLKMLKLLLNAHADAQTPRSTDSIPDKTSLGWAIFWDDIDAAKLLLDYGAHIDPEEMLISAAYDNGVSSEMLYLLGEACCEDARRSRDTGSCRCDNFQSQTRSTQDPPFPPTSHAGNNISMHQLLEIGQDGFPCCIHSAILQDFAKAASLLEDGDDFSNNLVSDLAPYALASDLVCPSCLANLNDRLLALFGERVTTQFMSQSTGWADCIALAMAPVGVITIIVSAIRVTGPRWLKAVVGRARENVAAAELEVMSSTSSEACELWNGKTRAVVRCPGTTENCEFICIYPTSMLKQGQNNLKSVQIMDVRNAKNRDTPDDLNHQEVLPGTPSPNQQKNSLMTPASDDTIIITRNTKHLAPNMTLNCSADGERWQMWACAVVGIIIQSGVLIFFGFLTEYKTLRFEKDDIPVENYAMPMAVVGTLVLNLGILVCAHAVDESSREEVYEVTHSSAAVAMVWLQKKTKVSEQDFDSAVIHPTMKRSRAYTSKRIIDNDGTQTDETQDNGWWLKFMSTTGTFISLIGFFVQFIGLRGMHWLATITQLGAVIIMTILRAVVRRHLASGLVSHDLCGSTGFELEWFVSSFLDEKGIPWIPQEHSEYTDEDDSKPNSSEFTFEMETNTTEVVQNANSDEEQKDPAIRSFLEVSTLRQPQGILDLRRHLGELSKWKGSVSREALAVANAIEKTMSFIMPYLKESESRKGFAWQIKVKSNEEHLRNSDDNDSDYVKMNVKYSQNNGWTASVDEIEAALSLWLYSMRDVHATGNIQSDFPSGNDHWIRGSPAQQQRCLQVLGPANKLLLRDLTWWMPKGLDGILEARVKDTDNNNIEEFPYTVKRERVGHSGQRWPKRERNEKPLTEDLSYWDWNLATYHARHETDVKQEEGDDQTQSESDHETQAEHNNLDNQQQPPQDSSRWLAVELQDPLERLYAKELFSAFIWAVATHLGESTISRQLQARIQPSSGTGPDTWKTFSLANDDLSRFVQNLTDLNLWTEQEVWCSIIPALSATDNLPGLNAVIEMAQKNAVEPEMDLAWGQAGSAYRWLFDIGMSSPQTSHIYVKSTAILWRFHQRLSGSESPHIDETYHERGGALEEELAEVQKALARQEKQDQALKGRLRHYFNIHQDVENLMEVPKVKSDALFWMQFDILLLGQRPERRVYGVFQRPRDIFDRTELHHVMRSKLLDHEKLPNQSLKSQHEVLDPWKSAPETYQDYIRCIKPVAAELYKLDRYPFRLLENLSSAMLLPFQTFEYLLDNGADFNSRDLDHWTPLHYACQFVKLDGYGEDKDYCKHRDKMRVATLIANKAQVNAKGLDGNTPLHCAAMSGRHHLVELLVDSGGDVKAANFEGRTPLHLAAMVNDMRTISMLIQKGSEIDAKDQGGRTPLHLATISRQSICMKRLVDGGARLDVLDNSKATPLRLAVAGDFLAGYISATVSAHRSHSAALALSMQMAIAKDDLHMISIVMDITHPDSWPLLDKDGMTPFHYAAFSRKIKSLDRIFEKSSERQFDPEAILSKTKTGDTAFHVAQKDSVVTILKHLKSSPSLLKRLMETKNQKGYSALFEAVYNGQYEVALMLIDEGADIRTRSNDNRNILHMPLNTAPLLLSDF</sequence>
<feature type="compositionally biased region" description="Polar residues" evidence="5">
    <location>
        <begin position="694"/>
        <end position="704"/>
    </location>
</feature>
<feature type="repeat" description="ANK" evidence="3">
    <location>
        <begin position="497"/>
        <end position="529"/>
    </location>
</feature>
<evidence type="ECO:0008006" key="9">
    <source>
        <dbReference type="Google" id="ProtNLM"/>
    </source>
</evidence>
<reference evidence="7 8" key="1">
    <citation type="submission" date="2016-06" db="EMBL/GenBank/DDBJ databases">
        <title>Living apart together: crosstalk between the core and supernumerary genomes in a fungal plant pathogen.</title>
        <authorList>
            <person name="Vanheule A."/>
            <person name="Audenaert K."/>
            <person name="Warris S."/>
            <person name="Van De Geest H."/>
            <person name="Schijlen E."/>
            <person name="Hofte M."/>
            <person name="De Saeger S."/>
            <person name="Haesaert G."/>
            <person name="Waalwijk C."/>
            <person name="Van Der Lee T."/>
        </authorList>
    </citation>
    <scope>NUCLEOTIDE SEQUENCE [LARGE SCALE GENOMIC DNA]</scope>
    <source>
        <strain evidence="7 8">2516</strain>
    </source>
</reference>
<dbReference type="PANTHER" id="PTHR24198:SF165">
    <property type="entry name" value="ANKYRIN REPEAT-CONTAINING PROTEIN-RELATED"/>
    <property type="match status" value="1"/>
</dbReference>
<name>A0A1B8B9Q2_FUSPO</name>
<dbReference type="PROSITE" id="PS50297">
    <property type="entry name" value="ANK_REP_REGION"/>
    <property type="match status" value="5"/>
</dbReference>
<feature type="transmembrane region" description="Helical" evidence="6">
    <location>
        <begin position="1104"/>
        <end position="1126"/>
    </location>
</feature>
<keyword evidence="2 3" id="KW-0040">ANK repeat</keyword>
<dbReference type="Proteomes" id="UP000091967">
    <property type="component" value="Unassembled WGS sequence"/>
</dbReference>
<keyword evidence="6" id="KW-0812">Transmembrane</keyword>
<evidence type="ECO:0000313" key="8">
    <source>
        <dbReference type="Proteomes" id="UP000091967"/>
    </source>
</evidence>
<dbReference type="EMBL" id="LYXU01000001">
    <property type="protein sequence ID" value="OBS29449.1"/>
    <property type="molecule type" value="Genomic_DNA"/>
</dbReference>
<dbReference type="InterPro" id="IPR002110">
    <property type="entry name" value="Ankyrin_rpt"/>
</dbReference>
<feature type="compositionally biased region" description="Polar residues" evidence="5">
    <location>
        <begin position="929"/>
        <end position="938"/>
    </location>
</feature>
<feature type="compositionally biased region" description="Basic and acidic residues" evidence="5">
    <location>
        <begin position="910"/>
        <end position="920"/>
    </location>
</feature>
<keyword evidence="4" id="KW-0175">Coiled coil</keyword>
<feature type="region of interest" description="Disordered" evidence="5">
    <location>
        <begin position="1473"/>
        <end position="1508"/>
    </location>
</feature>
<dbReference type="SMART" id="SM00248">
    <property type="entry name" value="ANK"/>
    <property type="match status" value="18"/>
</dbReference>
<feature type="repeat" description="ANK" evidence="3">
    <location>
        <begin position="2150"/>
        <end position="2182"/>
    </location>
</feature>
<gene>
    <name evidence="7" type="ORF">FPOA_03385</name>
</gene>
<feature type="repeat" description="ANK" evidence="3">
    <location>
        <begin position="1908"/>
        <end position="1940"/>
    </location>
</feature>
<dbReference type="PROSITE" id="PS50088">
    <property type="entry name" value="ANK_REPEAT"/>
    <property type="match status" value="5"/>
</dbReference>
<dbReference type="Pfam" id="PF13637">
    <property type="entry name" value="Ank_4"/>
    <property type="match status" value="2"/>
</dbReference>
<dbReference type="Gene3D" id="1.25.40.20">
    <property type="entry name" value="Ankyrin repeat-containing domain"/>
    <property type="match status" value="6"/>
</dbReference>
<dbReference type="PANTHER" id="PTHR24198">
    <property type="entry name" value="ANKYRIN REPEAT AND PROTEIN KINASE DOMAIN-CONTAINING PROTEIN"/>
    <property type="match status" value="1"/>
</dbReference>
<keyword evidence="6" id="KW-1133">Transmembrane helix</keyword>
<feature type="repeat" description="ANK" evidence="3">
    <location>
        <begin position="1941"/>
        <end position="1973"/>
    </location>
</feature>
<organism evidence="7 8">
    <name type="scientific">Fusarium poae</name>
    <dbReference type="NCBI Taxonomy" id="36050"/>
    <lineage>
        <taxon>Eukaryota</taxon>
        <taxon>Fungi</taxon>
        <taxon>Dikarya</taxon>
        <taxon>Ascomycota</taxon>
        <taxon>Pezizomycotina</taxon>
        <taxon>Sordariomycetes</taxon>
        <taxon>Hypocreomycetidae</taxon>
        <taxon>Hypocreales</taxon>
        <taxon>Nectriaceae</taxon>
        <taxon>Fusarium</taxon>
    </lineage>
</organism>
<evidence type="ECO:0000256" key="3">
    <source>
        <dbReference type="PROSITE-ProRule" id="PRU00023"/>
    </source>
</evidence>
<evidence type="ECO:0000256" key="5">
    <source>
        <dbReference type="SAM" id="MobiDB-lite"/>
    </source>
</evidence>
<keyword evidence="1" id="KW-0677">Repeat</keyword>
<keyword evidence="8" id="KW-1185">Reference proteome</keyword>
<evidence type="ECO:0000313" key="7">
    <source>
        <dbReference type="EMBL" id="OBS29449.1"/>
    </source>
</evidence>
<feature type="region of interest" description="Disordered" evidence="5">
    <location>
        <begin position="694"/>
        <end position="713"/>
    </location>
</feature>
<evidence type="ECO:0000256" key="6">
    <source>
        <dbReference type="SAM" id="Phobius"/>
    </source>
</evidence>
<keyword evidence="6" id="KW-0472">Membrane</keyword>
<accession>A0A1B8B9Q2</accession>
<feature type="repeat" description="ANK" evidence="3">
    <location>
        <begin position="1974"/>
        <end position="2006"/>
    </location>
</feature>
<feature type="coiled-coil region" evidence="4">
    <location>
        <begin position="1683"/>
        <end position="1710"/>
    </location>
</feature>